<evidence type="ECO:0008006" key="3">
    <source>
        <dbReference type="Google" id="ProtNLM"/>
    </source>
</evidence>
<sequence length="234" mass="26905">MAMSPCQRHRTRMKAVKALDNREALATSPVSFHLQKLELEKDVERLRSLPRTEDRIEFKRDVLLPRWMPTAESYLTGDARFANPVLVYCVIWLFDTGEMGKALDWADVAITETQSMPENFKSTMPAFVADTVLEWAMSQAEAGHSIEPYFSRTFENIREKWRLHEDINAKWFKFAGLYLLRDEKGQPRATAVDDVATLEQADALLAQAHVFNKNAGVKTMRDKIRARINSLTQQ</sequence>
<dbReference type="GO" id="GO:0004519">
    <property type="term" value="F:endonuclease activity"/>
    <property type="evidence" value="ECO:0007669"/>
    <property type="project" value="InterPro"/>
</dbReference>
<evidence type="ECO:0000313" key="2">
    <source>
        <dbReference type="Proteomes" id="UP000464053"/>
    </source>
</evidence>
<organism evidence="1 2">
    <name type="scientific">Mixta intestinalis</name>
    <dbReference type="NCBI Taxonomy" id="1615494"/>
    <lineage>
        <taxon>Bacteria</taxon>
        <taxon>Pseudomonadati</taxon>
        <taxon>Pseudomonadota</taxon>
        <taxon>Gammaproteobacteria</taxon>
        <taxon>Enterobacterales</taxon>
        <taxon>Erwiniaceae</taxon>
        <taxon>Mixta</taxon>
    </lineage>
</organism>
<dbReference type="InterPro" id="IPR010270">
    <property type="entry name" value="Phage_P2_GpM"/>
</dbReference>
<dbReference type="EMBL" id="CP028271">
    <property type="protein sequence ID" value="QHM72964.1"/>
    <property type="molecule type" value="Genomic_DNA"/>
</dbReference>
<name>A0A6P1Q419_9GAMM</name>
<gene>
    <name evidence="1" type="ORF">C7M51_03305</name>
</gene>
<dbReference type="OrthoDB" id="8562788at2"/>
<accession>A0A6P1Q419</accession>
<dbReference type="RefSeq" id="WP_160251149.1">
    <property type="nucleotide sequence ID" value="NZ_CP028271.1"/>
</dbReference>
<evidence type="ECO:0000313" key="1">
    <source>
        <dbReference type="EMBL" id="QHM72964.1"/>
    </source>
</evidence>
<dbReference type="GO" id="GO:0003677">
    <property type="term" value="F:DNA binding"/>
    <property type="evidence" value="ECO:0007669"/>
    <property type="project" value="InterPro"/>
</dbReference>
<protein>
    <recommendedName>
        <fullName evidence="3">Terminase</fullName>
    </recommendedName>
</protein>
<dbReference type="KEGG" id="mint:C7M51_03305"/>
<proteinExistence type="predicted"/>
<dbReference type="Pfam" id="PF05944">
    <property type="entry name" value="Phage_term_smal"/>
    <property type="match status" value="1"/>
</dbReference>
<dbReference type="Proteomes" id="UP000464053">
    <property type="component" value="Chromosome"/>
</dbReference>
<dbReference type="AlphaFoldDB" id="A0A6P1Q419"/>
<keyword evidence="2" id="KW-1185">Reference proteome</keyword>
<reference evidence="1 2" key="1">
    <citation type="submission" date="2018-03" db="EMBL/GenBank/DDBJ databases">
        <title>Pantoea intestinalis SRCM103226 isolated form the mealworm.</title>
        <authorList>
            <person name="Jeong D.-Y."/>
            <person name="Kim J.W."/>
        </authorList>
    </citation>
    <scope>NUCLEOTIDE SEQUENCE [LARGE SCALE GENOMIC DNA]</scope>
    <source>
        <strain evidence="1 2">SRCM103226</strain>
    </source>
</reference>